<reference evidence="2" key="1">
    <citation type="journal article" date="2019" name="Int. J. Syst. Evol. Microbiol.">
        <title>The Global Catalogue of Microorganisms (GCM) 10K type strain sequencing project: providing services to taxonomists for standard genome sequencing and annotation.</title>
        <authorList>
            <consortium name="The Broad Institute Genomics Platform"/>
            <consortium name="The Broad Institute Genome Sequencing Center for Infectious Disease"/>
            <person name="Wu L."/>
            <person name="Ma J."/>
        </authorList>
    </citation>
    <scope>NUCLEOTIDE SEQUENCE [LARGE SCALE GENOMIC DNA]</scope>
    <source>
        <strain evidence="2">CGMCC 4.7676</strain>
    </source>
</reference>
<evidence type="ECO:0000313" key="2">
    <source>
        <dbReference type="Proteomes" id="UP001595645"/>
    </source>
</evidence>
<dbReference type="RefSeq" id="WP_378247927.1">
    <property type="nucleotide sequence ID" value="NZ_JBHRWK010000164.1"/>
</dbReference>
<evidence type="ECO:0008006" key="3">
    <source>
        <dbReference type="Google" id="ProtNLM"/>
    </source>
</evidence>
<keyword evidence="2" id="KW-1185">Reference proteome</keyword>
<dbReference type="InterPro" id="IPR011008">
    <property type="entry name" value="Dimeric_a/b-barrel"/>
</dbReference>
<name>A0ABV7PEI7_9PSEU</name>
<protein>
    <recommendedName>
        <fullName evidence="3">EthD domain-containing protein</fullName>
    </recommendedName>
</protein>
<gene>
    <name evidence="1" type="ORF">ACFOSH_44415</name>
</gene>
<comment type="caution">
    <text evidence="1">The sequence shown here is derived from an EMBL/GenBank/DDBJ whole genome shotgun (WGS) entry which is preliminary data.</text>
</comment>
<dbReference type="EMBL" id="JBHRWK010000164">
    <property type="protein sequence ID" value="MFC3456505.1"/>
    <property type="molecule type" value="Genomic_DNA"/>
</dbReference>
<evidence type="ECO:0000313" key="1">
    <source>
        <dbReference type="EMBL" id="MFC3456505.1"/>
    </source>
</evidence>
<proteinExistence type="predicted"/>
<dbReference type="Gene3D" id="3.30.70.100">
    <property type="match status" value="1"/>
</dbReference>
<organism evidence="1 2">
    <name type="scientific">Amycolatopsis speibonae</name>
    <dbReference type="NCBI Taxonomy" id="1450224"/>
    <lineage>
        <taxon>Bacteria</taxon>
        <taxon>Bacillati</taxon>
        <taxon>Actinomycetota</taxon>
        <taxon>Actinomycetes</taxon>
        <taxon>Pseudonocardiales</taxon>
        <taxon>Pseudonocardiaceae</taxon>
        <taxon>Amycolatopsis</taxon>
    </lineage>
</organism>
<dbReference type="Proteomes" id="UP001595645">
    <property type="component" value="Unassembled WGS sequence"/>
</dbReference>
<dbReference type="SUPFAM" id="SSF54909">
    <property type="entry name" value="Dimeric alpha+beta barrel"/>
    <property type="match status" value="1"/>
</dbReference>
<accession>A0ABV7PEI7</accession>
<sequence length="317" mass="35180">MTTALHQAEGAVPADGRDPHTALTLLYTLRRRRSVSVDHFYAYWRDVHVQVACRLPGIHSLWTHWVSYDEGDLWPRVPGVDWWLPEELRFDGIPEPTFLTDEDVTRFVANIGPLIQDDPVIFEETVGYSSLGDGSSTVVDRLADPAPCGDPGVLRLMVFLQRADGVTPDAFHAWVADEFAPGLAQDPCILKVRRHLFEPYEDPGEVADHSARSLSHRKASEHQYHAALEVVLPDRLALSRLSVGDAWRSMIAGQQEALRGAHAFHAPRTYCMRFNGELTTAGLRTAGVAELIKRFGAVNQLAPEVSHLIETGRPLGG</sequence>